<dbReference type="Gene3D" id="2.40.50.100">
    <property type="match status" value="1"/>
</dbReference>
<name>A0A5J5CGX4_9PERO</name>
<evidence type="ECO:0000313" key="8">
    <source>
        <dbReference type="Proteomes" id="UP000327493"/>
    </source>
</evidence>
<comment type="similarity">
    <text evidence="1">Belongs to the bacterial ribosomal protein bL27 family.</text>
</comment>
<dbReference type="GO" id="GO:0006412">
    <property type="term" value="P:translation"/>
    <property type="evidence" value="ECO:0007669"/>
    <property type="project" value="InterPro"/>
</dbReference>
<reference evidence="6 8" key="1">
    <citation type="submission" date="2019-08" db="EMBL/GenBank/DDBJ databases">
        <title>A chromosome-level genome assembly, high-density linkage maps, and genome scans reveal the genomic architecture of hybrid incompatibilities underlying speciation via character displacement in darters (Percidae: Etheostominae).</title>
        <authorList>
            <person name="Moran R.L."/>
            <person name="Catchen J.M."/>
            <person name="Fuller R.C."/>
        </authorList>
    </citation>
    <scope>NUCLEOTIDE SEQUENCE [LARGE SCALE GENOMIC DNA]</scope>
    <source>
        <strain evidence="6">EspeVRDwgs_2016</strain>
        <tissue evidence="6">Muscle</tissue>
    </source>
</reference>
<organism evidence="6 8">
    <name type="scientific">Etheostoma spectabile</name>
    <name type="common">orangethroat darter</name>
    <dbReference type="NCBI Taxonomy" id="54343"/>
    <lineage>
        <taxon>Eukaryota</taxon>
        <taxon>Metazoa</taxon>
        <taxon>Chordata</taxon>
        <taxon>Craniata</taxon>
        <taxon>Vertebrata</taxon>
        <taxon>Euteleostomi</taxon>
        <taxon>Actinopterygii</taxon>
        <taxon>Neopterygii</taxon>
        <taxon>Teleostei</taxon>
        <taxon>Neoteleostei</taxon>
        <taxon>Acanthomorphata</taxon>
        <taxon>Eupercaria</taxon>
        <taxon>Perciformes</taxon>
        <taxon>Percoidei</taxon>
        <taxon>Percidae</taxon>
        <taxon>Etheostomatinae</taxon>
        <taxon>Etheostoma</taxon>
    </lineage>
</organism>
<evidence type="ECO:0000256" key="4">
    <source>
        <dbReference type="SAM" id="MobiDB-lite"/>
    </source>
</evidence>
<dbReference type="EMBL" id="VOFY01000021">
    <property type="protein sequence ID" value="KAA8581038.1"/>
    <property type="molecule type" value="Genomic_DNA"/>
</dbReference>
<gene>
    <name evidence="6" type="ORF">FQN60_002619</name>
    <name evidence="7" type="ORF">FQN60_015309</name>
</gene>
<dbReference type="GO" id="GO:0005762">
    <property type="term" value="C:mitochondrial large ribosomal subunit"/>
    <property type="evidence" value="ECO:0007669"/>
    <property type="project" value="TreeGrafter"/>
</dbReference>
<feature type="signal peptide" evidence="5">
    <location>
        <begin position="1"/>
        <end position="20"/>
    </location>
</feature>
<proteinExistence type="inferred from homology"/>
<evidence type="ECO:0000256" key="1">
    <source>
        <dbReference type="ARBA" id="ARBA00010797"/>
    </source>
</evidence>
<dbReference type="SUPFAM" id="SSF110324">
    <property type="entry name" value="Ribosomal L27 protein-like"/>
    <property type="match status" value="1"/>
</dbReference>
<evidence type="ECO:0000256" key="3">
    <source>
        <dbReference type="ARBA" id="ARBA00023274"/>
    </source>
</evidence>
<dbReference type="InterPro" id="IPR001684">
    <property type="entry name" value="Ribosomal_bL27"/>
</dbReference>
<feature type="chain" id="PRO_5036370605" description="39S ribosomal protein L27, mitochondrial" evidence="5">
    <location>
        <begin position="21"/>
        <end position="94"/>
    </location>
</feature>
<dbReference type="Pfam" id="PF01016">
    <property type="entry name" value="Ribosomal_L27"/>
    <property type="match status" value="1"/>
</dbReference>
<evidence type="ECO:0000313" key="7">
    <source>
        <dbReference type="EMBL" id="KAA8584101.1"/>
    </source>
</evidence>
<feature type="region of interest" description="Disordered" evidence="4">
    <location>
        <begin position="40"/>
        <end position="59"/>
    </location>
</feature>
<evidence type="ECO:0000313" key="6">
    <source>
        <dbReference type="EMBL" id="KAA8581038.1"/>
    </source>
</evidence>
<evidence type="ECO:0008006" key="9">
    <source>
        <dbReference type="Google" id="ProtNLM"/>
    </source>
</evidence>
<dbReference type="Proteomes" id="UP000327493">
    <property type="component" value="Chromosome 17"/>
</dbReference>
<evidence type="ECO:0000256" key="2">
    <source>
        <dbReference type="ARBA" id="ARBA00022980"/>
    </source>
</evidence>
<protein>
    <recommendedName>
        <fullName evidence="9">39S ribosomal protein L27, mitochondrial</fullName>
    </recommendedName>
</protein>
<accession>A0A5J5CGX4</accession>
<dbReference type="GO" id="GO:0003735">
    <property type="term" value="F:structural constituent of ribosome"/>
    <property type="evidence" value="ECO:0007669"/>
    <property type="project" value="InterPro"/>
</dbReference>
<dbReference type="PANTHER" id="PTHR15893:SF0">
    <property type="entry name" value="LARGE RIBOSOMAL SUBUNIT PROTEIN BL27M"/>
    <property type="match status" value="1"/>
</dbReference>
<keyword evidence="5" id="KW-0732">Signal</keyword>
<comment type="caution">
    <text evidence="6">The sequence shown here is derived from an EMBL/GenBank/DDBJ whole genome shotgun (WGS) entry which is preliminary data.</text>
</comment>
<dbReference type="PRINTS" id="PR00063">
    <property type="entry name" value="RIBOSOMALL27"/>
</dbReference>
<dbReference type="AlphaFoldDB" id="A0A5J5CGX4"/>
<evidence type="ECO:0000256" key="5">
    <source>
        <dbReference type="SAM" id="SignalP"/>
    </source>
</evidence>
<dbReference type="PANTHER" id="PTHR15893">
    <property type="entry name" value="RIBOSOMAL PROTEIN L27"/>
    <property type="match status" value="1"/>
</dbReference>
<keyword evidence="3" id="KW-0687">Ribonucleoprotein</keyword>
<sequence length="94" mass="10076">MRSSSFKMAALTSLMLKCRAGVLVPGQTSLIDSVRFASKKAGGSSKNVGGKSPGRRYGFKKQDGNFVHAGNILATQRVMRYQPGAHLIGCDLME</sequence>
<keyword evidence="8" id="KW-1185">Reference proteome</keyword>
<keyword evidence="2" id="KW-0689">Ribosomal protein</keyword>
<dbReference type="EMBL" id="VOFY01000017">
    <property type="protein sequence ID" value="KAA8584101.1"/>
    <property type="molecule type" value="Genomic_DNA"/>
</dbReference>
<dbReference type="Proteomes" id="UP000327493">
    <property type="component" value="Chromosome 21"/>
</dbReference>